<proteinExistence type="predicted"/>
<accession>A0A9Q3H3H7</accession>
<protein>
    <submittedName>
        <fullName evidence="1">Uncharacterized protein</fullName>
    </submittedName>
</protein>
<evidence type="ECO:0000313" key="2">
    <source>
        <dbReference type="Proteomes" id="UP000765509"/>
    </source>
</evidence>
<dbReference type="AlphaFoldDB" id="A0A9Q3H3H7"/>
<sequence length="118" mass="12702">MSGRVVQCLKPDSGVDLQFASPVLGPEGTFSKGCVTFALRVMHMQYAGKARIVDLHVRPASIAAWPRPRAVGATLPQTKMNKKRALKFPPWAGAEGRVSKAAVDNQSAKNVSFVGINR</sequence>
<name>A0A9Q3H3H7_9BASI</name>
<dbReference type="Proteomes" id="UP000765509">
    <property type="component" value="Unassembled WGS sequence"/>
</dbReference>
<reference evidence="1" key="1">
    <citation type="submission" date="2021-03" db="EMBL/GenBank/DDBJ databases">
        <title>Draft genome sequence of rust myrtle Austropuccinia psidii MF-1, a brazilian biotype.</title>
        <authorList>
            <person name="Quecine M.C."/>
            <person name="Pachon D.M.R."/>
            <person name="Bonatelli M.L."/>
            <person name="Correr F.H."/>
            <person name="Franceschini L.M."/>
            <person name="Leite T.F."/>
            <person name="Margarido G.R.A."/>
            <person name="Almeida C.A."/>
            <person name="Ferrarezi J.A."/>
            <person name="Labate C.A."/>
        </authorList>
    </citation>
    <scope>NUCLEOTIDE SEQUENCE</scope>
    <source>
        <strain evidence="1">MF-1</strain>
    </source>
</reference>
<keyword evidence="2" id="KW-1185">Reference proteome</keyword>
<gene>
    <name evidence="1" type="ORF">O181_027735</name>
</gene>
<evidence type="ECO:0000313" key="1">
    <source>
        <dbReference type="EMBL" id="MBW0488020.1"/>
    </source>
</evidence>
<dbReference type="EMBL" id="AVOT02009405">
    <property type="protein sequence ID" value="MBW0488020.1"/>
    <property type="molecule type" value="Genomic_DNA"/>
</dbReference>
<organism evidence="1 2">
    <name type="scientific">Austropuccinia psidii MF-1</name>
    <dbReference type="NCBI Taxonomy" id="1389203"/>
    <lineage>
        <taxon>Eukaryota</taxon>
        <taxon>Fungi</taxon>
        <taxon>Dikarya</taxon>
        <taxon>Basidiomycota</taxon>
        <taxon>Pucciniomycotina</taxon>
        <taxon>Pucciniomycetes</taxon>
        <taxon>Pucciniales</taxon>
        <taxon>Sphaerophragmiaceae</taxon>
        <taxon>Austropuccinia</taxon>
    </lineage>
</organism>
<comment type="caution">
    <text evidence="1">The sequence shown here is derived from an EMBL/GenBank/DDBJ whole genome shotgun (WGS) entry which is preliminary data.</text>
</comment>